<dbReference type="EMBL" id="CAJNIZ010004014">
    <property type="protein sequence ID" value="CAE7228162.1"/>
    <property type="molecule type" value="Genomic_DNA"/>
</dbReference>
<organism evidence="1 2">
    <name type="scientific">Symbiodinium pilosum</name>
    <name type="common">Dinoflagellate</name>
    <dbReference type="NCBI Taxonomy" id="2952"/>
    <lineage>
        <taxon>Eukaryota</taxon>
        <taxon>Sar</taxon>
        <taxon>Alveolata</taxon>
        <taxon>Dinophyceae</taxon>
        <taxon>Suessiales</taxon>
        <taxon>Symbiodiniaceae</taxon>
        <taxon>Symbiodinium</taxon>
    </lineage>
</organism>
<reference evidence="1" key="1">
    <citation type="submission" date="2021-02" db="EMBL/GenBank/DDBJ databases">
        <authorList>
            <person name="Dougan E. K."/>
            <person name="Rhodes N."/>
            <person name="Thang M."/>
            <person name="Chan C."/>
        </authorList>
    </citation>
    <scope>NUCLEOTIDE SEQUENCE</scope>
</reference>
<dbReference type="Proteomes" id="UP000649617">
    <property type="component" value="Unassembled WGS sequence"/>
</dbReference>
<evidence type="ECO:0000313" key="1">
    <source>
        <dbReference type="EMBL" id="CAE7228162.1"/>
    </source>
</evidence>
<sequence length="113" mass="12939">MAREPGSPLSPTAAMLERTARLSDESIGAQLQQLLDCWHFQIMTSSMGHSWNRQKVVEGFLHILGHCGVPLTEKEIAQLPQMEEDHMIACILEKMDETFRERQLAWPKTLNCY</sequence>
<dbReference type="OrthoDB" id="296386at2759"/>
<proteinExistence type="predicted"/>
<name>A0A812KQF7_SYMPI</name>
<comment type="caution">
    <text evidence="1">The sequence shown here is derived from an EMBL/GenBank/DDBJ whole genome shotgun (WGS) entry which is preliminary data.</text>
</comment>
<dbReference type="AlphaFoldDB" id="A0A812KQF7"/>
<gene>
    <name evidence="1" type="ORF">SPIL2461_LOCUS3333</name>
</gene>
<evidence type="ECO:0000313" key="2">
    <source>
        <dbReference type="Proteomes" id="UP000649617"/>
    </source>
</evidence>
<protein>
    <submittedName>
        <fullName evidence="1">Uncharacterized protein</fullName>
    </submittedName>
</protein>
<keyword evidence="2" id="KW-1185">Reference proteome</keyword>
<accession>A0A812KQF7</accession>